<dbReference type="PANTHER" id="PTHR22926:SF3">
    <property type="entry name" value="UNDECAPRENYL-PHOSPHATE ALPHA-N-ACETYLGLUCOSAMINYL 1-PHOSPHATE TRANSFERASE"/>
    <property type="match status" value="1"/>
</dbReference>
<keyword evidence="6 8" id="KW-0472">Membrane</keyword>
<dbReference type="InterPro" id="IPR000715">
    <property type="entry name" value="Glycosyl_transferase_4"/>
</dbReference>
<feature type="transmembrane region" description="Helical" evidence="8">
    <location>
        <begin position="298"/>
        <end position="317"/>
    </location>
</feature>
<dbReference type="InterPro" id="IPR018480">
    <property type="entry name" value="PNAcMuramoyl-5peptid_Trfase_CS"/>
</dbReference>
<feature type="binding site" evidence="7">
    <location>
        <position position="163"/>
    </location>
    <ligand>
        <name>Mg(2+)</name>
        <dbReference type="ChEBI" id="CHEBI:18420"/>
    </ligand>
</feature>
<feature type="transmembrane region" description="Helical" evidence="8">
    <location>
        <begin position="168"/>
        <end position="186"/>
    </location>
</feature>
<evidence type="ECO:0000256" key="1">
    <source>
        <dbReference type="ARBA" id="ARBA00004651"/>
    </source>
</evidence>
<evidence type="ECO:0000256" key="2">
    <source>
        <dbReference type="ARBA" id="ARBA00022475"/>
    </source>
</evidence>
<feature type="transmembrane region" description="Helical" evidence="8">
    <location>
        <begin position="79"/>
        <end position="95"/>
    </location>
</feature>
<keyword evidence="7" id="KW-0479">Metal-binding</keyword>
<proteinExistence type="predicted"/>
<dbReference type="GO" id="GO:0046872">
    <property type="term" value="F:metal ion binding"/>
    <property type="evidence" value="ECO:0007669"/>
    <property type="project" value="UniProtKB-KW"/>
</dbReference>
<dbReference type="AlphaFoldDB" id="A0A1H3JNZ6"/>
<dbReference type="RefSeq" id="WP_074717652.1">
    <property type="nucleotide sequence ID" value="NZ_FNPG01000017.1"/>
</dbReference>
<evidence type="ECO:0000256" key="6">
    <source>
        <dbReference type="ARBA" id="ARBA00023136"/>
    </source>
</evidence>
<keyword evidence="3 9" id="KW-0808">Transferase</keyword>
<comment type="cofactor">
    <cofactor evidence="7">
        <name>Mg(2+)</name>
        <dbReference type="ChEBI" id="CHEBI:18420"/>
    </cofactor>
</comment>
<feature type="transmembrane region" description="Helical" evidence="8">
    <location>
        <begin position="245"/>
        <end position="267"/>
    </location>
</feature>
<comment type="subcellular location">
    <subcellularLocation>
        <location evidence="1">Cell membrane</location>
        <topology evidence="1">Multi-pass membrane protein</topology>
    </subcellularLocation>
</comment>
<feature type="transmembrane region" description="Helical" evidence="8">
    <location>
        <begin position="12"/>
        <end position="35"/>
    </location>
</feature>
<dbReference type="GO" id="GO:0044038">
    <property type="term" value="P:cell wall macromolecule biosynthetic process"/>
    <property type="evidence" value="ECO:0007669"/>
    <property type="project" value="TreeGrafter"/>
</dbReference>
<feature type="transmembrane region" description="Helical" evidence="8">
    <location>
        <begin position="198"/>
        <end position="213"/>
    </location>
</feature>
<dbReference type="GO" id="GO:0071555">
    <property type="term" value="P:cell wall organization"/>
    <property type="evidence" value="ECO:0007669"/>
    <property type="project" value="TreeGrafter"/>
</dbReference>
<keyword evidence="2" id="KW-1003">Cell membrane</keyword>
<keyword evidence="10" id="KW-1185">Reference proteome</keyword>
<reference evidence="9 10" key="1">
    <citation type="submission" date="2016-10" db="EMBL/GenBank/DDBJ databases">
        <authorList>
            <person name="de Groot N.N."/>
        </authorList>
    </citation>
    <scope>NUCLEOTIDE SEQUENCE [LARGE SCALE GENOMIC DNA]</scope>
    <source>
        <strain evidence="9 10">DSM 14045</strain>
    </source>
</reference>
<evidence type="ECO:0000313" key="10">
    <source>
        <dbReference type="Proteomes" id="UP000183918"/>
    </source>
</evidence>
<evidence type="ECO:0000256" key="8">
    <source>
        <dbReference type="SAM" id="Phobius"/>
    </source>
</evidence>
<evidence type="ECO:0000256" key="4">
    <source>
        <dbReference type="ARBA" id="ARBA00022692"/>
    </source>
</evidence>
<dbReference type="STRING" id="1122142.SAMN02910414_01514"/>
<accession>A0A1H3JNZ6</accession>
<keyword evidence="4 8" id="KW-0812">Transmembrane</keyword>
<evidence type="ECO:0000256" key="3">
    <source>
        <dbReference type="ARBA" id="ARBA00022679"/>
    </source>
</evidence>
<dbReference type="Proteomes" id="UP000183918">
    <property type="component" value="Unassembled WGS sequence"/>
</dbReference>
<dbReference type="GO" id="GO:0016780">
    <property type="term" value="F:phosphotransferase activity, for other substituted phosphate groups"/>
    <property type="evidence" value="ECO:0007669"/>
    <property type="project" value="InterPro"/>
</dbReference>
<dbReference type="OrthoDB" id="9805475at2"/>
<feature type="binding site" evidence="7">
    <location>
        <position position="224"/>
    </location>
    <ligand>
        <name>Mg(2+)</name>
        <dbReference type="ChEBI" id="CHEBI:18420"/>
    </ligand>
</feature>
<protein>
    <submittedName>
        <fullName evidence="9">Phospho-N-acetylmuramoyl-pentapeptide-transferase</fullName>
    </submittedName>
</protein>
<dbReference type="EMBL" id="FNPG01000017">
    <property type="protein sequence ID" value="SDY41607.1"/>
    <property type="molecule type" value="Genomic_DNA"/>
</dbReference>
<feature type="transmembrane region" description="Helical" evidence="8">
    <location>
        <begin position="56"/>
        <end position="73"/>
    </location>
</feature>
<evidence type="ECO:0000313" key="9">
    <source>
        <dbReference type="EMBL" id="SDY41607.1"/>
    </source>
</evidence>
<keyword evidence="5 8" id="KW-1133">Transmembrane helix</keyword>
<feature type="transmembrane region" description="Helical" evidence="8">
    <location>
        <begin position="142"/>
        <end position="161"/>
    </location>
</feature>
<evidence type="ECO:0000256" key="7">
    <source>
        <dbReference type="PIRSR" id="PIRSR600715-1"/>
    </source>
</evidence>
<feature type="transmembrane region" description="Helical" evidence="8">
    <location>
        <begin position="107"/>
        <end position="126"/>
    </location>
</feature>
<keyword evidence="7" id="KW-0460">Magnesium</keyword>
<dbReference type="PANTHER" id="PTHR22926">
    <property type="entry name" value="PHOSPHO-N-ACETYLMURAMOYL-PENTAPEPTIDE-TRANSFERASE"/>
    <property type="match status" value="1"/>
</dbReference>
<gene>
    <name evidence="9" type="ORF">SAMN02910414_01514</name>
</gene>
<dbReference type="Pfam" id="PF00953">
    <property type="entry name" value="Glycos_transf_4"/>
    <property type="match status" value="1"/>
</dbReference>
<dbReference type="PROSITE" id="PS01348">
    <property type="entry name" value="MRAY_2"/>
    <property type="match status" value="1"/>
</dbReference>
<dbReference type="GO" id="GO:0005886">
    <property type="term" value="C:plasma membrane"/>
    <property type="evidence" value="ECO:0007669"/>
    <property type="project" value="UniProtKB-SubCell"/>
</dbReference>
<evidence type="ECO:0000256" key="5">
    <source>
        <dbReference type="ARBA" id="ARBA00022989"/>
    </source>
</evidence>
<sequence>MLNYCLVNASLVNLIGIIFTFVATFFALKFLMDYLPHDQGRAFAVDGAKSAGKPRGAGIIFVFTFVIGVLLVTRLSVEIVIYLVLIVAEMFTGYFDDAAEKPWGELLKGVLDMVVALTVAGVYVWFNGTEISFALFNNTVKLNPIVFIVLTVVLVWASINVTNCSDGVDGLSATLTVITLGSIYVLNEIRDTADDFKVVIVLFIIALLAYLWFNSTPSKLLMGDAGSRAMGVFIAIAILKSQSPFMYLLLAIVLILDGGLGLVKVTLIRTIKINIMKNITTPLHDHARKKMGWSNTQVVMRLAIIQIMISATALYLVNM</sequence>
<name>A0A1H3JNZ6_9FIRM</name>
<organism evidence="9 10">
    <name type="scientific">Lachnobacterium bovis DSM 14045</name>
    <dbReference type="NCBI Taxonomy" id="1122142"/>
    <lineage>
        <taxon>Bacteria</taxon>
        <taxon>Bacillati</taxon>
        <taxon>Bacillota</taxon>
        <taxon>Clostridia</taxon>
        <taxon>Lachnospirales</taxon>
        <taxon>Lachnospiraceae</taxon>
        <taxon>Lachnobacterium</taxon>
    </lineage>
</organism>